<feature type="compositionally biased region" description="Low complexity" evidence="1">
    <location>
        <begin position="945"/>
        <end position="954"/>
    </location>
</feature>
<feature type="compositionally biased region" description="Polar residues" evidence="1">
    <location>
        <begin position="30"/>
        <end position="44"/>
    </location>
</feature>
<proteinExistence type="predicted"/>
<feature type="compositionally biased region" description="Polar residues" evidence="1">
    <location>
        <begin position="1175"/>
        <end position="1188"/>
    </location>
</feature>
<dbReference type="Gene3D" id="2.60.120.650">
    <property type="entry name" value="Cupin"/>
    <property type="match status" value="1"/>
</dbReference>
<dbReference type="EMBL" id="AGNL01015189">
    <property type="protein sequence ID" value="EJK66216.1"/>
    <property type="molecule type" value="Genomic_DNA"/>
</dbReference>
<feature type="compositionally biased region" description="Basic residues" evidence="1">
    <location>
        <begin position="830"/>
        <end position="839"/>
    </location>
</feature>
<comment type="caution">
    <text evidence="2">The sequence shown here is derived from an EMBL/GenBank/DDBJ whole genome shotgun (WGS) entry which is preliminary data.</text>
</comment>
<feature type="region of interest" description="Disordered" evidence="1">
    <location>
        <begin position="1"/>
        <end position="121"/>
    </location>
</feature>
<feature type="region of interest" description="Disordered" evidence="1">
    <location>
        <begin position="1175"/>
        <end position="1226"/>
    </location>
</feature>
<reference evidence="2 3" key="1">
    <citation type="journal article" date="2012" name="Genome Biol.">
        <title>Genome and low-iron response of an oceanic diatom adapted to chronic iron limitation.</title>
        <authorList>
            <person name="Lommer M."/>
            <person name="Specht M."/>
            <person name="Roy A.S."/>
            <person name="Kraemer L."/>
            <person name="Andreson R."/>
            <person name="Gutowska M.A."/>
            <person name="Wolf J."/>
            <person name="Bergner S.V."/>
            <person name="Schilhabel M.B."/>
            <person name="Klostermeier U.C."/>
            <person name="Beiko R.G."/>
            <person name="Rosenstiel P."/>
            <person name="Hippler M."/>
            <person name="Laroche J."/>
        </authorList>
    </citation>
    <scope>NUCLEOTIDE SEQUENCE [LARGE SCALE GENOMIC DNA]</scope>
    <source>
        <strain evidence="2 3">CCMP1005</strain>
    </source>
</reference>
<feature type="compositionally biased region" description="Low complexity" evidence="1">
    <location>
        <begin position="1265"/>
        <end position="1278"/>
    </location>
</feature>
<feature type="compositionally biased region" description="Basic and acidic residues" evidence="1">
    <location>
        <begin position="47"/>
        <end position="65"/>
    </location>
</feature>
<accession>K0SZ02</accession>
<evidence type="ECO:0000256" key="1">
    <source>
        <dbReference type="SAM" id="MobiDB-lite"/>
    </source>
</evidence>
<feature type="region of interest" description="Disordered" evidence="1">
    <location>
        <begin position="890"/>
        <end position="956"/>
    </location>
</feature>
<feature type="compositionally biased region" description="Basic and acidic residues" evidence="1">
    <location>
        <begin position="13"/>
        <end position="22"/>
    </location>
</feature>
<feature type="compositionally biased region" description="Acidic residues" evidence="1">
    <location>
        <begin position="1199"/>
        <end position="1214"/>
    </location>
</feature>
<name>K0SZ02_THAOC</name>
<evidence type="ECO:0008006" key="4">
    <source>
        <dbReference type="Google" id="ProtNLM"/>
    </source>
</evidence>
<evidence type="ECO:0000313" key="2">
    <source>
        <dbReference type="EMBL" id="EJK66216.1"/>
    </source>
</evidence>
<feature type="compositionally biased region" description="Basic and acidic residues" evidence="1">
    <location>
        <begin position="932"/>
        <end position="941"/>
    </location>
</feature>
<feature type="non-terminal residue" evidence="2">
    <location>
        <position position="1"/>
    </location>
</feature>
<dbReference type="OrthoDB" id="438164at2759"/>
<feature type="compositionally biased region" description="Basic and acidic residues" evidence="1">
    <location>
        <begin position="101"/>
        <end position="110"/>
    </location>
</feature>
<feature type="region of interest" description="Disordered" evidence="1">
    <location>
        <begin position="1257"/>
        <end position="1285"/>
    </location>
</feature>
<gene>
    <name evidence="2" type="ORF">THAOC_12876</name>
</gene>
<feature type="region of interest" description="Disordered" evidence="1">
    <location>
        <begin position="811"/>
        <end position="877"/>
    </location>
</feature>
<protein>
    <recommendedName>
        <fullName evidence="4">JmjC domain-containing protein</fullName>
    </recommendedName>
</protein>
<dbReference type="Proteomes" id="UP000266841">
    <property type="component" value="Unassembled WGS sequence"/>
</dbReference>
<feature type="region of interest" description="Disordered" evidence="1">
    <location>
        <begin position="719"/>
        <end position="760"/>
    </location>
</feature>
<organism evidence="2 3">
    <name type="scientific">Thalassiosira oceanica</name>
    <name type="common">Marine diatom</name>
    <dbReference type="NCBI Taxonomy" id="159749"/>
    <lineage>
        <taxon>Eukaryota</taxon>
        <taxon>Sar</taxon>
        <taxon>Stramenopiles</taxon>
        <taxon>Ochrophyta</taxon>
        <taxon>Bacillariophyta</taxon>
        <taxon>Coscinodiscophyceae</taxon>
        <taxon>Thalassiosirophycidae</taxon>
        <taxon>Thalassiosirales</taxon>
        <taxon>Thalassiosiraceae</taxon>
        <taxon>Thalassiosira</taxon>
    </lineage>
</organism>
<sequence>PTAKWNDVNLQKESMETEDQHTAKQRKSCNGKSDSSQQRKSCNGKSVELEQKNANKESMETEDQHPSNQPTAADSSQQRRSNNGEATNVRRRRSNRIAALPEDRGGDSPPKHPPSSWDKEALSEQDWHLLNSINNGVIQKLRDQNSGHIISSLIYNEKELEDLVFKYASEHLRGKTGPVDNMEEILNDFFYKYHADIQNIPVVPSVDQGSAGSRMDFPKFLNAAQEGKAVVAETGLGSRRAEITSKVLECVPEYVHVSVFERPDGSPYDTQITERGLVKMSKEEFIKSFHGGEMTYLTDLPLPPDIVEKVTEGTDPDMRNILPRGQNCFYSGSPLAATQTDNLDLGPNAYLTGSGGPFTSLHQDGSGFVDSVHINVSGYNEVVICDPCDEERFKQAMRIMWGKDSTEGVEDSYPHERRNSTCHWPTKEVIKELKDAGFAPKVLILKPGQLLYIPAGAPHAFRKCDPTNQVPLDDAHNLLRIGLLRSRQYSQQPPGPFRPFLSIAFDFLLMGTDDSLNSQKLERILTWYGSTGRNEKLDRQSCPLFPLYSLFYDRAMNMVTDSKSPDNQPCLFQTLFKVLLDQFKLERSIGNHLSNGGRRLVEKQRDSIGDEKEDDHIITCTNCGNDTNTYYVSEVSPQQRLCPSCACAWKCCENKGSRPATSIEAVYRDMRFSPNNIQAGIDSTPGVSQKSIDEFDTSCESLAILRRIMQEMLYKETGNMEEGQDSCRYGDSMTWPSPSSLVPASPHAGGSSDVQGGGLEGSIQQIRDSKIDISSASLHPSQWTGLMAEQTNKSFRTDMEELQDTLLENSFFANDESEEENVDGSVMEKKKSRKRKRKHVLPDQDLPSTKSPKDDDDDDDVSDNKGSNNVDGGADNVGVCRNDAHCADMGSSKGNKEGGRGHSGANDYQSEQRSNKNKGGKGVDGAGAAAEEEGKAEKSTDNGDGDNSNDNNSNDDVHKVLDILVLPSCPSDSHDQSHAPGLVAQAHDNETLASAPPRAFAKMLGYHLSGSDKNKSNPNHVPEKADNSSLKDFVDSYKQFLNANPDSSPQHPCSCDGSNDDVHAAETVSLDIPIACLRFDPTKRYKTDSWVSGLDHMASGQTPIFFRTEKLTMHNIESNIDKVKNSLLPIAGIKKFYTPVTEQDRGRHTRAGAALKRGEDKEVAFFNGRPIDTSRLTMGTSYNSSNKILDNADKSPESVQEESDIIDGNQESESEGGRPQQPKAGDVLAANMPSKHAVRGIDAAPCGSKHAVRGISAATRDSKHAAAAVPPAAAAAAAGTVGLTT</sequence>
<evidence type="ECO:0000313" key="3">
    <source>
        <dbReference type="Proteomes" id="UP000266841"/>
    </source>
</evidence>
<feature type="compositionally biased region" description="Polar residues" evidence="1">
    <location>
        <begin position="66"/>
        <end position="86"/>
    </location>
</feature>
<dbReference type="SUPFAM" id="SSF51197">
    <property type="entry name" value="Clavaminate synthase-like"/>
    <property type="match status" value="1"/>
</dbReference>
<keyword evidence="3" id="KW-1185">Reference proteome</keyword>